<feature type="transmembrane region" description="Helical" evidence="8">
    <location>
        <begin position="40"/>
        <end position="59"/>
    </location>
</feature>
<evidence type="ECO:0000256" key="7">
    <source>
        <dbReference type="ARBA" id="ARBA00023136"/>
    </source>
</evidence>
<comment type="subcellular location">
    <subcellularLocation>
        <location evidence="1">Cell membrane</location>
        <topology evidence="1">Multi-pass membrane protein</topology>
    </subcellularLocation>
</comment>
<proteinExistence type="inferred from homology"/>
<protein>
    <submittedName>
        <fullName evidence="9">Iron complex transport system permease protein</fullName>
    </submittedName>
</protein>
<comment type="similarity">
    <text evidence="2">Belongs to the binding-protein-dependent transport system permease family. FecCD subfamily.</text>
</comment>
<feature type="transmembrane region" description="Helical" evidence="8">
    <location>
        <begin position="124"/>
        <end position="143"/>
    </location>
</feature>
<sequence>MTAPASSPVPPSPRATVDFGRKVKRVSIGRARLRIDVRHLTVCALVLLAGVAIGVAALANGEYPLTLSQVWHAIASGVNDFTHTVVVEWRMPRALAAITFGAALGASGAVFQSLTRNPLASPDILGFSAGAYTGAIIVMIVFQGTYIDVAIGAFVGGLASAAVVYLLAFKGGVQGFRLIIAGIAVSAMLSSLNTWLTLTADLDTALVAAVWGAGSLNGMTWNQTGLGSILVVLLLLGTIACSRPLRQLELGDDAAKALGVRVEPARLGLMLVSVALIAVVTAAAGPISFVALAAPQIARRLTRSAGVSVVASAAMGALLLSASDFIALHALPTMLPVGTVTVVLGGGYLIWLLVHEARRRL</sequence>
<dbReference type="Proteomes" id="UP000319094">
    <property type="component" value="Unassembled WGS sequence"/>
</dbReference>
<dbReference type="AlphaFoldDB" id="A0A542Y3Q0"/>
<dbReference type="RefSeq" id="WP_211359073.1">
    <property type="nucleotide sequence ID" value="NZ_BAAAUY010000013.1"/>
</dbReference>
<keyword evidence="7 8" id="KW-0472">Membrane</keyword>
<evidence type="ECO:0000313" key="9">
    <source>
        <dbReference type="EMBL" id="TQL42707.1"/>
    </source>
</evidence>
<gene>
    <name evidence="9" type="ORF">FB468_0712</name>
</gene>
<dbReference type="SUPFAM" id="SSF81345">
    <property type="entry name" value="ABC transporter involved in vitamin B12 uptake, BtuC"/>
    <property type="match status" value="1"/>
</dbReference>
<evidence type="ECO:0000256" key="3">
    <source>
        <dbReference type="ARBA" id="ARBA00022448"/>
    </source>
</evidence>
<evidence type="ECO:0000256" key="5">
    <source>
        <dbReference type="ARBA" id="ARBA00022692"/>
    </source>
</evidence>
<dbReference type="InterPro" id="IPR000522">
    <property type="entry name" value="ABC_transptr_permease_BtuC"/>
</dbReference>
<accession>A0A542Y3Q0</accession>
<feature type="transmembrane region" description="Helical" evidence="8">
    <location>
        <begin position="305"/>
        <end position="328"/>
    </location>
</feature>
<keyword evidence="4" id="KW-1003">Cell membrane</keyword>
<evidence type="ECO:0000256" key="2">
    <source>
        <dbReference type="ARBA" id="ARBA00007935"/>
    </source>
</evidence>
<comment type="caution">
    <text evidence="9">The sequence shown here is derived from an EMBL/GenBank/DDBJ whole genome shotgun (WGS) entry which is preliminary data.</text>
</comment>
<feature type="transmembrane region" description="Helical" evidence="8">
    <location>
        <begin position="149"/>
        <end position="169"/>
    </location>
</feature>
<evidence type="ECO:0000256" key="6">
    <source>
        <dbReference type="ARBA" id="ARBA00022989"/>
    </source>
</evidence>
<organism evidence="9 10">
    <name type="scientific">Leucobacter komagatae</name>
    <dbReference type="NCBI Taxonomy" id="55969"/>
    <lineage>
        <taxon>Bacteria</taxon>
        <taxon>Bacillati</taxon>
        <taxon>Actinomycetota</taxon>
        <taxon>Actinomycetes</taxon>
        <taxon>Micrococcales</taxon>
        <taxon>Microbacteriaceae</taxon>
        <taxon>Leucobacter</taxon>
    </lineage>
</organism>
<dbReference type="PANTHER" id="PTHR30472:SF24">
    <property type="entry name" value="FERRIC ENTEROBACTIN TRANSPORT SYSTEM PERMEASE PROTEIN FEPG"/>
    <property type="match status" value="1"/>
</dbReference>
<feature type="transmembrane region" description="Helical" evidence="8">
    <location>
        <begin position="176"/>
        <end position="196"/>
    </location>
</feature>
<evidence type="ECO:0000256" key="4">
    <source>
        <dbReference type="ARBA" id="ARBA00022475"/>
    </source>
</evidence>
<dbReference type="PANTHER" id="PTHR30472">
    <property type="entry name" value="FERRIC ENTEROBACTIN TRANSPORT SYSTEM PERMEASE PROTEIN"/>
    <property type="match status" value="1"/>
</dbReference>
<dbReference type="GO" id="GO:0033214">
    <property type="term" value="P:siderophore-iron import into cell"/>
    <property type="evidence" value="ECO:0007669"/>
    <property type="project" value="TreeGrafter"/>
</dbReference>
<feature type="transmembrane region" description="Helical" evidence="8">
    <location>
        <begin position="94"/>
        <end position="112"/>
    </location>
</feature>
<feature type="transmembrane region" description="Helical" evidence="8">
    <location>
        <begin position="265"/>
        <end position="293"/>
    </location>
</feature>
<keyword evidence="5 8" id="KW-0812">Transmembrane</keyword>
<dbReference type="Gene3D" id="1.10.3470.10">
    <property type="entry name" value="ABC transporter involved in vitamin B12 uptake, BtuC"/>
    <property type="match status" value="1"/>
</dbReference>
<dbReference type="Pfam" id="PF01032">
    <property type="entry name" value="FecCD"/>
    <property type="match status" value="1"/>
</dbReference>
<dbReference type="CDD" id="cd06550">
    <property type="entry name" value="TM_ABC_iron-siderophores_like"/>
    <property type="match status" value="1"/>
</dbReference>
<evidence type="ECO:0000256" key="1">
    <source>
        <dbReference type="ARBA" id="ARBA00004651"/>
    </source>
</evidence>
<keyword evidence="3" id="KW-0813">Transport</keyword>
<dbReference type="InterPro" id="IPR037294">
    <property type="entry name" value="ABC_BtuC-like"/>
</dbReference>
<dbReference type="EMBL" id="VFON01000001">
    <property type="protein sequence ID" value="TQL42707.1"/>
    <property type="molecule type" value="Genomic_DNA"/>
</dbReference>
<keyword evidence="6 8" id="KW-1133">Transmembrane helix</keyword>
<evidence type="ECO:0000256" key="8">
    <source>
        <dbReference type="SAM" id="Phobius"/>
    </source>
</evidence>
<evidence type="ECO:0000313" key="10">
    <source>
        <dbReference type="Proteomes" id="UP000319094"/>
    </source>
</evidence>
<keyword evidence="10" id="KW-1185">Reference proteome</keyword>
<dbReference type="GO" id="GO:0022857">
    <property type="term" value="F:transmembrane transporter activity"/>
    <property type="evidence" value="ECO:0007669"/>
    <property type="project" value="InterPro"/>
</dbReference>
<reference evidence="9 10" key="1">
    <citation type="submission" date="2019-06" db="EMBL/GenBank/DDBJ databases">
        <title>Sequencing the genomes of 1000 actinobacteria strains.</title>
        <authorList>
            <person name="Klenk H.-P."/>
        </authorList>
    </citation>
    <scope>NUCLEOTIDE SEQUENCE [LARGE SCALE GENOMIC DNA]</scope>
    <source>
        <strain evidence="9 10">DSM 8803</strain>
    </source>
</reference>
<dbReference type="GO" id="GO:0005886">
    <property type="term" value="C:plasma membrane"/>
    <property type="evidence" value="ECO:0007669"/>
    <property type="project" value="UniProtKB-SubCell"/>
</dbReference>
<feature type="transmembrane region" description="Helical" evidence="8">
    <location>
        <begin position="334"/>
        <end position="354"/>
    </location>
</feature>
<name>A0A542Y3Q0_9MICO</name>